<dbReference type="Proteomes" id="UP000822476">
    <property type="component" value="Unassembled WGS sequence"/>
</dbReference>
<proteinExistence type="predicted"/>
<name>A0A8S9YJL8_9TREM</name>
<evidence type="ECO:0000313" key="2">
    <source>
        <dbReference type="Proteomes" id="UP000822476"/>
    </source>
</evidence>
<comment type="caution">
    <text evidence="1">The sequence shown here is derived from an EMBL/GenBank/DDBJ whole genome shotgun (WGS) entry which is preliminary data.</text>
</comment>
<reference evidence="1" key="1">
    <citation type="submission" date="2019-07" db="EMBL/GenBank/DDBJ databases">
        <title>Annotation for the trematode Paragonimus miyazaki's.</title>
        <authorList>
            <person name="Choi Y.-J."/>
        </authorList>
    </citation>
    <scope>NUCLEOTIDE SEQUENCE</scope>
    <source>
        <strain evidence="1">Japan</strain>
    </source>
</reference>
<dbReference type="OrthoDB" id="10065844at2759"/>
<dbReference type="EMBL" id="JTDE01006337">
    <property type="protein sequence ID" value="KAF7244244.1"/>
    <property type="molecule type" value="Genomic_DNA"/>
</dbReference>
<evidence type="ECO:0000313" key="1">
    <source>
        <dbReference type="EMBL" id="KAF7244244.1"/>
    </source>
</evidence>
<sequence length="104" mass="12118">MEQGCDKRLDVQSYVNSLPERAQSTKPTDPVLRIRSEHHRELGSIRELGNILRICMGLPKKKLKRFSGNPMDYWGFIRSFMSGVDRYTDDFANRLSYLIQYCDG</sequence>
<gene>
    <name evidence="1" type="ORF">EG68_09786</name>
</gene>
<organism evidence="1 2">
    <name type="scientific">Paragonimus skrjabini miyazakii</name>
    <dbReference type="NCBI Taxonomy" id="59628"/>
    <lineage>
        <taxon>Eukaryota</taxon>
        <taxon>Metazoa</taxon>
        <taxon>Spiralia</taxon>
        <taxon>Lophotrochozoa</taxon>
        <taxon>Platyhelminthes</taxon>
        <taxon>Trematoda</taxon>
        <taxon>Digenea</taxon>
        <taxon>Plagiorchiida</taxon>
        <taxon>Troglotremata</taxon>
        <taxon>Troglotrematidae</taxon>
        <taxon>Paragonimus</taxon>
    </lineage>
</organism>
<dbReference type="AlphaFoldDB" id="A0A8S9YJL8"/>
<keyword evidence="2" id="KW-1185">Reference proteome</keyword>
<protein>
    <submittedName>
        <fullName evidence="1">Uncharacterized protein</fullName>
    </submittedName>
</protein>
<accession>A0A8S9YJL8</accession>